<dbReference type="SMART" id="SM00490">
    <property type="entry name" value="HELICc"/>
    <property type="match status" value="1"/>
</dbReference>
<dbReference type="GO" id="GO:0003724">
    <property type="term" value="F:RNA helicase activity"/>
    <property type="evidence" value="ECO:0007669"/>
    <property type="project" value="UniProtKB-EC"/>
</dbReference>
<evidence type="ECO:0000259" key="16">
    <source>
        <dbReference type="PROSITE" id="PS51194"/>
    </source>
</evidence>
<dbReference type="FunFam" id="3.40.50.300:FF:000750">
    <property type="entry name" value="Putative ATP-dependent RNA helicase DHX33"/>
    <property type="match status" value="1"/>
</dbReference>
<name>A0A315VJV1_GAMAF</name>
<evidence type="ECO:0000256" key="10">
    <source>
        <dbReference type="ARBA" id="ARBA00023242"/>
    </source>
</evidence>
<dbReference type="EMBL" id="NHOQ01001678">
    <property type="protein sequence ID" value="PWA23205.1"/>
    <property type="molecule type" value="Genomic_DNA"/>
</dbReference>
<dbReference type="GO" id="GO:0045943">
    <property type="term" value="P:positive regulation of transcription by RNA polymerase I"/>
    <property type="evidence" value="ECO:0007669"/>
    <property type="project" value="TreeGrafter"/>
</dbReference>
<evidence type="ECO:0000256" key="14">
    <source>
        <dbReference type="ARBA" id="ARBA00083359"/>
    </source>
</evidence>
<feature type="domain" description="Helicase ATP-binding" evidence="15">
    <location>
        <begin position="58"/>
        <end position="253"/>
    </location>
</feature>
<comment type="subcellular location">
    <subcellularLocation>
        <location evidence="1">Inflammasome</location>
    </subcellularLocation>
    <subcellularLocation>
        <location evidence="2">Nucleus</location>
        <location evidence="2">Nucleolus</location>
    </subcellularLocation>
</comment>
<dbReference type="AlphaFoldDB" id="A0A315VJV1"/>
<dbReference type="PANTHER" id="PTHR18934:SF118">
    <property type="entry name" value="ATP-DEPENDENT RNA HELICASE DHX33"/>
    <property type="match status" value="1"/>
</dbReference>
<dbReference type="GO" id="GO:0005730">
    <property type="term" value="C:nucleolus"/>
    <property type="evidence" value="ECO:0007669"/>
    <property type="project" value="UniProtKB-SubCell"/>
</dbReference>
<dbReference type="PROSITE" id="PS51192">
    <property type="entry name" value="HELICASE_ATP_BIND_1"/>
    <property type="match status" value="1"/>
</dbReference>
<keyword evidence="7" id="KW-0347">Helicase</keyword>
<dbReference type="GO" id="GO:0016787">
    <property type="term" value="F:hydrolase activity"/>
    <property type="evidence" value="ECO:0007669"/>
    <property type="project" value="UniProtKB-KW"/>
</dbReference>
<dbReference type="Gene3D" id="1.20.120.1080">
    <property type="match status" value="1"/>
</dbReference>
<dbReference type="EC" id="3.6.4.13" evidence="4"/>
<dbReference type="InterPro" id="IPR048333">
    <property type="entry name" value="HA2_WH"/>
</dbReference>
<evidence type="ECO:0000256" key="3">
    <source>
        <dbReference type="ARBA" id="ARBA00008792"/>
    </source>
</evidence>
<feature type="domain" description="Helicase C-terminal" evidence="16">
    <location>
        <begin position="278"/>
        <end position="451"/>
    </location>
</feature>
<dbReference type="PANTHER" id="PTHR18934">
    <property type="entry name" value="ATP-DEPENDENT RNA HELICASE"/>
    <property type="match status" value="1"/>
</dbReference>
<dbReference type="PROSITE" id="PS51194">
    <property type="entry name" value="HELICASE_CTER"/>
    <property type="match status" value="1"/>
</dbReference>
<evidence type="ECO:0000256" key="2">
    <source>
        <dbReference type="ARBA" id="ARBA00004604"/>
    </source>
</evidence>
<evidence type="ECO:0000259" key="15">
    <source>
        <dbReference type="PROSITE" id="PS51192"/>
    </source>
</evidence>
<reference evidence="17 18" key="1">
    <citation type="journal article" date="2018" name="G3 (Bethesda)">
        <title>A High-Quality Reference Genome for the Invasive Mosquitofish Gambusia affinis Using a Chicago Library.</title>
        <authorList>
            <person name="Hoffberg S.L."/>
            <person name="Troendle N.J."/>
            <person name="Glenn T.C."/>
            <person name="Mahmud O."/>
            <person name="Louha S."/>
            <person name="Chalopin D."/>
            <person name="Bennetzen J.L."/>
            <person name="Mauricio R."/>
        </authorList>
    </citation>
    <scope>NUCLEOTIDE SEQUENCE [LARGE SCALE GENOMIC DNA]</scope>
    <source>
        <strain evidence="17">NE01/NJP1002.9</strain>
        <tissue evidence="17">Muscle</tissue>
    </source>
</reference>
<evidence type="ECO:0000313" key="18">
    <source>
        <dbReference type="Proteomes" id="UP000250572"/>
    </source>
</evidence>
<evidence type="ECO:0000256" key="8">
    <source>
        <dbReference type="ARBA" id="ARBA00022840"/>
    </source>
</evidence>
<dbReference type="InterPro" id="IPR027417">
    <property type="entry name" value="P-loop_NTPase"/>
</dbReference>
<dbReference type="Pfam" id="PF00271">
    <property type="entry name" value="Helicase_C"/>
    <property type="match status" value="1"/>
</dbReference>
<evidence type="ECO:0000256" key="1">
    <source>
        <dbReference type="ARBA" id="ARBA00004110"/>
    </source>
</evidence>
<organism evidence="17 18">
    <name type="scientific">Gambusia affinis</name>
    <name type="common">Western mosquitofish</name>
    <name type="synonym">Heterandria affinis</name>
    <dbReference type="NCBI Taxonomy" id="33528"/>
    <lineage>
        <taxon>Eukaryota</taxon>
        <taxon>Metazoa</taxon>
        <taxon>Chordata</taxon>
        <taxon>Craniata</taxon>
        <taxon>Vertebrata</taxon>
        <taxon>Euteleostomi</taxon>
        <taxon>Actinopterygii</taxon>
        <taxon>Neopterygii</taxon>
        <taxon>Teleostei</taxon>
        <taxon>Neoteleostei</taxon>
        <taxon>Acanthomorphata</taxon>
        <taxon>Ovalentaria</taxon>
        <taxon>Atherinomorphae</taxon>
        <taxon>Cyprinodontiformes</taxon>
        <taxon>Poeciliidae</taxon>
        <taxon>Poeciliinae</taxon>
        <taxon>Gambusia</taxon>
    </lineage>
</organism>
<dbReference type="GO" id="GO:0005524">
    <property type="term" value="F:ATP binding"/>
    <property type="evidence" value="ECO:0007669"/>
    <property type="project" value="UniProtKB-KW"/>
</dbReference>
<comment type="catalytic activity">
    <reaction evidence="11">
        <text>ATP + H2O = ADP + phosphate + H(+)</text>
        <dbReference type="Rhea" id="RHEA:13065"/>
        <dbReference type="ChEBI" id="CHEBI:15377"/>
        <dbReference type="ChEBI" id="CHEBI:15378"/>
        <dbReference type="ChEBI" id="CHEBI:30616"/>
        <dbReference type="ChEBI" id="CHEBI:43474"/>
        <dbReference type="ChEBI" id="CHEBI:456216"/>
        <dbReference type="EC" id="3.6.4.13"/>
    </reaction>
</comment>
<dbReference type="SUPFAM" id="SSF52540">
    <property type="entry name" value="P-loop containing nucleoside triphosphate hydrolases"/>
    <property type="match status" value="1"/>
</dbReference>
<dbReference type="SMART" id="SM00847">
    <property type="entry name" value="HA2"/>
    <property type="match status" value="1"/>
</dbReference>
<gene>
    <name evidence="17" type="ORF">CCH79_00002192</name>
</gene>
<sequence length="708" mass="79712">MPHDPDLPPAKKFKPGSVFFRLEKNKPGMLLPRKGNVTTPIDVQRKQLPIYQARTRLVNELRQLHNAIVIGETGSGKTTQIPQYLFEAGIGRQGLIAITQPRRVAAISLAARVSEEKRTQIGKLVGYTVRFEDVTSPETKLKFMTDGMLLREAIGDPMLLRYTVVVLDEAHERTVHTDVLFGVVKSAQRRRRELNKIPLKVRRPPSFYLYFLYLLVKKRLKSSSFLQVIVMSATMDVDLFSEYFNKSPVLYLEGRQHPIQIYYTKQPQSDYLQAALVSVFQIHQEAPQSHDILVFMTGQEEIEALARTCRDIAKHLPDSCGPMVVIPLYASLPPAQQLRVFQPAPKGCRKVILATNIAETSVTISGIKYVIDTGMVKAKRFNPDSGLEVLAVQRVSKAQAWQRAGRAGREDSGFCYRLYTEQEFDNLTPMTVPEIQRCNLAGVMLQLMALGIPDVMNFDFMSKPSPEAVRSAVEHLELLGAVERKDGQVLLTSLGKRMASFPLEPRYAKTILLSPDFSCSEEILSIVSLLSVDTVLYNPPARRDEVLAARKKFSSSEGDHMTLLNIYRAFKKVGGNKEWCRENFVNSRNMGLVKDVQAQLREICLKLNLKLESCGADTGNVRRCLAHGMFINAAELQPDGSYLALDTHQAVAIHPSSVLFQAKPAYVVFNELLHTSRCYMRDLCLVDADWLLDAAPEYFGRKLHLTRS</sequence>
<dbReference type="SMART" id="SM00487">
    <property type="entry name" value="DEXDc"/>
    <property type="match status" value="1"/>
</dbReference>
<evidence type="ECO:0000313" key="17">
    <source>
        <dbReference type="EMBL" id="PWA23205.1"/>
    </source>
</evidence>
<evidence type="ECO:0000256" key="7">
    <source>
        <dbReference type="ARBA" id="ARBA00022806"/>
    </source>
</evidence>
<evidence type="ECO:0000256" key="5">
    <source>
        <dbReference type="ARBA" id="ARBA00022741"/>
    </source>
</evidence>
<keyword evidence="5" id="KW-0547">Nucleotide-binding</keyword>
<keyword evidence="10" id="KW-0539">Nucleus</keyword>
<dbReference type="CDD" id="cd17978">
    <property type="entry name" value="DEXHc_DHX33"/>
    <property type="match status" value="1"/>
</dbReference>
<protein>
    <recommendedName>
        <fullName evidence="13">ATP-dependent RNA helicase DHX33</fullName>
        <ecNumber evidence="4">3.6.4.13</ecNumber>
    </recommendedName>
    <alternativeName>
        <fullName evidence="14">DEAH box protein 33</fullName>
    </alternativeName>
</protein>
<dbReference type="InterPro" id="IPR014001">
    <property type="entry name" value="Helicase_ATP-bd"/>
</dbReference>
<comment type="similarity">
    <text evidence="3">Belongs to the DEAD box helicase family. DEAH subfamily.</text>
</comment>
<dbReference type="CDD" id="cd18791">
    <property type="entry name" value="SF2_C_RHA"/>
    <property type="match status" value="1"/>
</dbReference>
<evidence type="ECO:0000256" key="4">
    <source>
        <dbReference type="ARBA" id="ARBA00012552"/>
    </source>
</evidence>
<evidence type="ECO:0000256" key="11">
    <source>
        <dbReference type="ARBA" id="ARBA00047984"/>
    </source>
</evidence>
<dbReference type="GO" id="GO:0061702">
    <property type="term" value="C:canonical inflammasome complex"/>
    <property type="evidence" value="ECO:0007669"/>
    <property type="project" value="UniProtKB-SubCell"/>
</dbReference>
<evidence type="ECO:0000256" key="9">
    <source>
        <dbReference type="ARBA" id="ARBA00023233"/>
    </source>
</evidence>
<evidence type="ECO:0000256" key="13">
    <source>
        <dbReference type="ARBA" id="ARBA00071560"/>
    </source>
</evidence>
<dbReference type="Proteomes" id="UP000250572">
    <property type="component" value="Unassembled WGS sequence"/>
</dbReference>
<proteinExistence type="inferred from homology"/>
<dbReference type="Pfam" id="PF21010">
    <property type="entry name" value="HA2_C"/>
    <property type="match status" value="1"/>
</dbReference>
<keyword evidence="9" id="KW-1271">Inflammasome</keyword>
<comment type="function">
    <text evidence="12">Implicated in nucleolar organization, ribosome biogenesis, protein synthesis and cytoplasmic dsRNA sensing. Stimulates RNA polymerase I transcription of the 47S precursor rRNA. Associates with ribosomal DNA (rDNA) loci where it is involved in POLR1A recruitment. In the cytoplasm, promotes elongation-competent 80S ribosome assembly at the late stage of mRNA translation initiation. Senses cytosolic dsRNA mediating NLRP3 inflammasome formation in macrophages and type I interferon production in myeloid dendritic cells. Required for NLRP3 activation induced by viral dsRNA and bacterial RNA. In dendritic cells, required for induction of type I interferon production induced by cytoplasmic dsRNA via the activation of MAPK and NF-kappa-B signaling pathways.</text>
</comment>
<comment type="caution">
    <text evidence="17">The sequence shown here is derived from an EMBL/GenBank/DDBJ whole genome shotgun (WGS) entry which is preliminary data.</text>
</comment>
<evidence type="ECO:0000256" key="6">
    <source>
        <dbReference type="ARBA" id="ARBA00022801"/>
    </source>
</evidence>
<dbReference type="Gene3D" id="3.40.50.300">
    <property type="entry name" value="P-loop containing nucleotide triphosphate hydrolases"/>
    <property type="match status" value="2"/>
</dbReference>
<dbReference type="InterPro" id="IPR011709">
    <property type="entry name" value="DEAD-box_helicase_OB_fold"/>
</dbReference>
<keyword evidence="18" id="KW-1185">Reference proteome</keyword>
<dbReference type="Pfam" id="PF04408">
    <property type="entry name" value="WHD_HA2"/>
    <property type="match status" value="1"/>
</dbReference>
<dbReference type="GO" id="GO:0003725">
    <property type="term" value="F:double-stranded RNA binding"/>
    <property type="evidence" value="ECO:0007669"/>
    <property type="project" value="TreeGrafter"/>
</dbReference>
<dbReference type="STRING" id="33528.ENSGAFP00000021968"/>
<dbReference type="Pfam" id="PF07717">
    <property type="entry name" value="OB_NTP_bind"/>
    <property type="match status" value="1"/>
</dbReference>
<keyword evidence="6" id="KW-0378">Hydrolase</keyword>
<dbReference type="FunFam" id="3.40.50.300:FF:000145">
    <property type="entry name" value="probable ATP-dependent RNA helicase DHX40"/>
    <property type="match status" value="1"/>
</dbReference>
<evidence type="ECO:0000256" key="12">
    <source>
        <dbReference type="ARBA" id="ARBA00056853"/>
    </source>
</evidence>
<dbReference type="GO" id="GO:0000182">
    <property type="term" value="F:rDNA binding"/>
    <property type="evidence" value="ECO:0007669"/>
    <property type="project" value="UniProtKB-ARBA"/>
</dbReference>
<keyword evidence="8" id="KW-0067">ATP-binding</keyword>
<accession>A0A315VJV1</accession>
<dbReference type="InterPro" id="IPR007502">
    <property type="entry name" value="Helicase-assoc_dom"/>
</dbReference>
<dbReference type="FunFam" id="1.20.120.1080:FF:000037">
    <property type="entry name" value="ATP-dependent RNA helicase DHX33"/>
    <property type="match status" value="1"/>
</dbReference>
<dbReference type="InterPro" id="IPR001650">
    <property type="entry name" value="Helicase_C-like"/>
</dbReference>
<keyword evidence="9" id="KW-0963">Cytoplasm</keyword>